<name>A0AAU6WM39_9FLAO</name>
<protein>
    <recommendedName>
        <fullName evidence="3">GntR family transcriptional regulator</fullName>
    </recommendedName>
</protein>
<sequence>MKEPVGQTGSFLIDQVILSVLKRLEEGRRIPEDKIFNSVGL</sequence>
<organism evidence="1 2">
    <name type="scientific">Chryseobacterium endophyticum</name>
    <dbReference type="NCBI Taxonomy" id="1854762"/>
    <lineage>
        <taxon>Bacteria</taxon>
        <taxon>Pseudomonadati</taxon>
        <taxon>Bacteroidota</taxon>
        <taxon>Flavobacteriia</taxon>
        <taxon>Flavobacteriales</taxon>
        <taxon>Weeksellaceae</taxon>
        <taxon>Chryseobacterium group</taxon>
        <taxon>Chryseobacterium</taxon>
    </lineage>
</organism>
<accession>A0AAU6WM39</accession>
<dbReference type="Proteomes" id="UP001463665">
    <property type="component" value="Chromosome"/>
</dbReference>
<evidence type="ECO:0000313" key="1">
    <source>
        <dbReference type="EMBL" id="XAO73879.1"/>
    </source>
</evidence>
<gene>
    <name evidence="1" type="ORF">AAFP95_19625</name>
</gene>
<dbReference type="RefSeq" id="WP_345766221.1">
    <property type="nucleotide sequence ID" value="NZ_CP154834.1"/>
</dbReference>
<keyword evidence="2" id="KW-1185">Reference proteome</keyword>
<proteinExistence type="predicted"/>
<evidence type="ECO:0000313" key="2">
    <source>
        <dbReference type="Proteomes" id="UP001463665"/>
    </source>
</evidence>
<dbReference type="EMBL" id="CP154834">
    <property type="protein sequence ID" value="XAO73879.1"/>
    <property type="molecule type" value="Genomic_DNA"/>
</dbReference>
<evidence type="ECO:0008006" key="3">
    <source>
        <dbReference type="Google" id="ProtNLM"/>
    </source>
</evidence>
<reference evidence="1 2" key="1">
    <citation type="submission" date="2024-04" db="EMBL/GenBank/DDBJ databases">
        <title>Genome sequencing and assembly of rice foliar adapted Chryseobacterium endophyticum OsEnb-ALM-A6.</title>
        <authorList>
            <person name="Kumar S."/>
            <person name="Javed M."/>
            <person name="Chouhan V."/>
            <person name="Charishma K."/>
            <person name="Patel A."/>
            <person name="Kumar M."/>
            <person name="Sahu K.P."/>
            <person name="Kumar A."/>
        </authorList>
    </citation>
    <scope>NUCLEOTIDE SEQUENCE [LARGE SCALE GENOMIC DNA]</scope>
    <source>
        <strain evidence="1 2">OsEnb-ALM-A6</strain>
    </source>
</reference>
<dbReference type="AlphaFoldDB" id="A0AAU6WM39"/>